<evidence type="ECO:0000313" key="6">
    <source>
        <dbReference type="EMBL" id="SDK04096.1"/>
    </source>
</evidence>
<dbReference type="RefSeq" id="WP_084334356.1">
    <property type="nucleotide sequence ID" value="NZ_FNFD01000004.1"/>
</dbReference>
<dbReference type="AlphaFoldDB" id="A0A1G8YMY3"/>
<evidence type="ECO:0000256" key="5">
    <source>
        <dbReference type="SAM" id="MobiDB-lite"/>
    </source>
</evidence>
<gene>
    <name evidence="6" type="ORF">SAMN05216186_10452</name>
</gene>
<evidence type="ECO:0000313" key="7">
    <source>
        <dbReference type="Proteomes" id="UP000198706"/>
    </source>
</evidence>
<evidence type="ECO:0000256" key="4">
    <source>
        <dbReference type="PIRNR" id="PIRNR016020"/>
    </source>
</evidence>
<comment type="catalytic activity">
    <reaction evidence="1">
        <text>alpha-D-glucose 6-phosphate = beta-D-glucose 6-phosphate</text>
        <dbReference type="Rhea" id="RHEA:16249"/>
        <dbReference type="ChEBI" id="CHEBI:58225"/>
        <dbReference type="ChEBI" id="CHEBI:58247"/>
        <dbReference type="EC" id="5.1.3.15"/>
    </reaction>
</comment>
<dbReference type="PANTHER" id="PTHR11122">
    <property type="entry name" value="APOSPORY-ASSOCIATED PROTEIN C-RELATED"/>
    <property type="match status" value="1"/>
</dbReference>
<sequence>MHPVSPSLAGPDRSGQPSEHPFTGLFPLPRGQRFAWVRLHGRELLVLDHPRCQAVFSRQGGQLLHFQPRGERPMLWCAPRWPQVGAIRGGVPVCWPWFGRHPTQNGWPAHGWARLEEWKLLRNEADEQGLYVSWELELCDWRVRLDAELGDTLQLRLQTSHEDSEPCLLSQALHAYWRIGDIAGASLGGLQGRKGLELPTRQDFSQQGELRIGDGCDLLFQPGGPLRMYDGIWQRRLRLDTGGSPETLVWHPGSRPLRDVSWSEALGFLCVEAAGGIHESLCLKPGEVASLGLKASLE</sequence>
<dbReference type="InterPro" id="IPR008183">
    <property type="entry name" value="Aldose_1/G6P_1-epimerase"/>
</dbReference>
<dbReference type="Proteomes" id="UP000198706">
    <property type="component" value="Unassembled WGS sequence"/>
</dbReference>
<dbReference type="GO" id="GO:0005975">
    <property type="term" value="P:carbohydrate metabolic process"/>
    <property type="evidence" value="ECO:0007669"/>
    <property type="project" value="InterPro"/>
</dbReference>
<dbReference type="GO" id="GO:0047938">
    <property type="term" value="F:glucose-6-phosphate 1-epimerase activity"/>
    <property type="evidence" value="ECO:0007669"/>
    <property type="project" value="UniProtKB-UniRule"/>
</dbReference>
<dbReference type="EC" id="5.1.3.15" evidence="4"/>
<proteinExistence type="inferred from homology"/>
<evidence type="ECO:0000256" key="2">
    <source>
        <dbReference type="ARBA" id="ARBA00005866"/>
    </source>
</evidence>
<reference evidence="6 7" key="1">
    <citation type="submission" date="2016-10" db="EMBL/GenBank/DDBJ databases">
        <authorList>
            <person name="de Groot N.N."/>
        </authorList>
    </citation>
    <scope>NUCLEOTIDE SEQUENCE [LARGE SCALE GENOMIC DNA]</scope>
    <source>
        <strain evidence="6 7">JCM 21544</strain>
    </source>
</reference>
<dbReference type="CDD" id="cd09020">
    <property type="entry name" value="D-hex-6-P-epi_like"/>
    <property type="match status" value="1"/>
</dbReference>
<dbReference type="Gene3D" id="2.70.98.10">
    <property type="match status" value="1"/>
</dbReference>
<accession>A0A1G8YMY3</accession>
<evidence type="ECO:0000256" key="3">
    <source>
        <dbReference type="ARBA" id="ARBA00023235"/>
    </source>
</evidence>
<dbReference type="STRING" id="137658.SAMN05216186_10452"/>
<protein>
    <recommendedName>
        <fullName evidence="4">Putative glucose-6-phosphate 1-epimerase</fullName>
        <ecNumber evidence="4">5.1.3.15</ecNumber>
    </recommendedName>
</protein>
<dbReference type="PIRSF" id="PIRSF016020">
    <property type="entry name" value="PHexose_mutarotase"/>
    <property type="match status" value="1"/>
</dbReference>
<dbReference type="InterPro" id="IPR014718">
    <property type="entry name" value="GH-type_carb-bd"/>
</dbReference>
<feature type="region of interest" description="Disordered" evidence="5">
    <location>
        <begin position="1"/>
        <end position="25"/>
    </location>
</feature>
<keyword evidence="3 4" id="KW-0413">Isomerase</keyword>
<dbReference type="EMBL" id="FNFD01000004">
    <property type="protein sequence ID" value="SDK04096.1"/>
    <property type="molecule type" value="Genomic_DNA"/>
</dbReference>
<organism evidence="6 7">
    <name type="scientific">Pseudomonas indica</name>
    <dbReference type="NCBI Taxonomy" id="137658"/>
    <lineage>
        <taxon>Bacteria</taxon>
        <taxon>Pseudomonadati</taxon>
        <taxon>Pseudomonadota</taxon>
        <taxon>Gammaproteobacteria</taxon>
        <taxon>Pseudomonadales</taxon>
        <taxon>Pseudomonadaceae</taxon>
        <taxon>Pseudomonas</taxon>
    </lineage>
</organism>
<dbReference type="InterPro" id="IPR025532">
    <property type="entry name" value="G6P_1-epimerase"/>
</dbReference>
<evidence type="ECO:0000256" key="1">
    <source>
        <dbReference type="ARBA" id="ARBA00001096"/>
    </source>
</evidence>
<keyword evidence="7" id="KW-1185">Reference proteome</keyword>
<comment type="similarity">
    <text evidence="2 4">Belongs to the glucose-6-phosphate 1-epimerase family.</text>
</comment>
<dbReference type="Pfam" id="PF01263">
    <property type="entry name" value="Aldose_epim"/>
    <property type="match status" value="1"/>
</dbReference>
<name>A0A1G8YMY3_9PSED</name>
<dbReference type="InterPro" id="IPR011013">
    <property type="entry name" value="Gal_mutarotase_sf_dom"/>
</dbReference>
<dbReference type="PANTHER" id="PTHR11122:SF13">
    <property type="entry name" value="GLUCOSE-6-PHOSPHATE 1-EPIMERASE"/>
    <property type="match status" value="1"/>
</dbReference>
<dbReference type="SUPFAM" id="SSF74650">
    <property type="entry name" value="Galactose mutarotase-like"/>
    <property type="match status" value="1"/>
</dbReference>
<dbReference type="GO" id="GO:0030246">
    <property type="term" value="F:carbohydrate binding"/>
    <property type="evidence" value="ECO:0007669"/>
    <property type="project" value="UniProtKB-UniRule"/>
</dbReference>